<sequence>MKKWERDVLVGWIVVLLILVAHYVITISLGNSYFAEATLNRMLWFSSFPAFLIAFGAAFFLKTGTLTLAVRRGVIWTAELLVAFAVVAWLFRSFNALFESPGAYWLFGAVLLAPLVYLFEFRRQHHNRKARTH</sequence>
<proteinExistence type="predicted"/>
<dbReference type="RefSeq" id="WP_034817909.1">
    <property type="nucleotide sequence ID" value="NZ_CP073101.1"/>
</dbReference>
<feature type="transmembrane region" description="Helical" evidence="1">
    <location>
        <begin position="73"/>
        <end position="91"/>
    </location>
</feature>
<evidence type="ECO:0000313" key="3">
    <source>
        <dbReference type="Proteomes" id="UP001206821"/>
    </source>
</evidence>
<dbReference type="EMBL" id="JANIEK010000013">
    <property type="protein sequence ID" value="MCT4794894.1"/>
    <property type="molecule type" value="Genomic_DNA"/>
</dbReference>
<evidence type="ECO:0000313" key="2">
    <source>
        <dbReference type="EMBL" id="MCT4794894.1"/>
    </source>
</evidence>
<feature type="transmembrane region" description="Helical" evidence="1">
    <location>
        <begin position="42"/>
        <end position="61"/>
    </location>
</feature>
<name>A0ABT2KWT7_9BACL</name>
<comment type="caution">
    <text evidence="2">The sequence shown here is derived from an EMBL/GenBank/DDBJ whole genome shotgun (WGS) entry which is preliminary data.</text>
</comment>
<dbReference type="Proteomes" id="UP001206821">
    <property type="component" value="Unassembled WGS sequence"/>
</dbReference>
<keyword evidence="1" id="KW-0472">Membrane</keyword>
<protein>
    <submittedName>
        <fullName evidence="2">Uncharacterized protein</fullName>
    </submittedName>
</protein>
<keyword evidence="1" id="KW-0812">Transmembrane</keyword>
<organism evidence="2 3">
    <name type="scientific">Exiguobacterium alkaliphilum</name>
    <dbReference type="NCBI Taxonomy" id="1428684"/>
    <lineage>
        <taxon>Bacteria</taxon>
        <taxon>Bacillati</taxon>
        <taxon>Bacillota</taxon>
        <taxon>Bacilli</taxon>
        <taxon>Bacillales</taxon>
        <taxon>Bacillales Family XII. Incertae Sedis</taxon>
        <taxon>Exiguobacterium</taxon>
    </lineage>
</organism>
<feature type="transmembrane region" description="Helical" evidence="1">
    <location>
        <begin position="103"/>
        <end position="121"/>
    </location>
</feature>
<feature type="transmembrane region" description="Helical" evidence="1">
    <location>
        <begin position="9"/>
        <end position="30"/>
    </location>
</feature>
<accession>A0ABT2KWT7</accession>
<keyword evidence="3" id="KW-1185">Reference proteome</keyword>
<evidence type="ECO:0000256" key="1">
    <source>
        <dbReference type="SAM" id="Phobius"/>
    </source>
</evidence>
<gene>
    <name evidence="2" type="ORF">NQG31_05015</name>
</gene>
<reference evidence="2 3" key="1">
    <citation type="submission" date="2022-07" db="EMBL/GenBank/DDBJ databases">
        <title>Genomic and pangenome structural analysis of the polyextremophile Exiguobacterium.</title>
        <authorList>
            <person name="Shen L."/>
        </authorList>
    </citation>
    <scope>NUCLEOTIDE SEQUENCE [LARGE SCALE GENOMIC DNA]</scope>
    <source>
        <strain evidence="2 3">12_1</strain>
    </source>
</reference>
<keyword evidence="1" id="KW-1133">Transmembrane helix</keyword>